<dbReference type="PROSITE" id="PS51257">
    <property type="entry name" value="PROKAR_LIPOPROTEIN"/>
    <property type="match status" value="1"/>
</dbReference>
<evidence type="ECO:0000256" key="5">
    <source>
        <dbReference type="ARBA" id="ARBA00022679"/>
    </source>
</evidence>
<keyword evidence="4" id="KW-0597">Phosphoprotein</keyword>
<dbReference type="Gene3D" id="1.10.287.130">
    <property type="match status" value="1"/>
</dbReference>
<evidence type="ECO:0000256" key="8">
    <source>
        <dbReference type="ARBA" id="ARBA00022989"/>
    </source>
</evidence>
<sequence>MRVRATAAVALVASLALAACSVVLLYAVHNNLVASAQNVARDHVDEAAHQLGSGIPPSDVQAALPDIILVTPRPAISSSTGSTDQGASATVDTPTGTMVVQAFPNRAPARTAVITLTWALVPVTALMVLLVAYLTWYAMGRALRPVENIRAEFADITAHSLQQRVPVPDSNDEVALLAETMNGTLDQLQRAVGRLRTFTSDASHELRGPLTTLKARLELALARPDRAEWTVVGNEALRDTTRLEDIVTDLLLLARLDARQPLKLQPLRVTDLLQRTLAERYPRQPVVLVTDSDPDKAVPGSPTALARLFTNLIDNALRHAHSTVTVEVHHTEHEVVVEVSDDGPGIPEPDRERVFGRFTRLDNARTPSEGGTGLGLAIARDIATAHGGTLTAEPPRTTDGGARLLLIIARQDQPHSPVAASRLKRGRA</sequence>
<evidence type="ECO:0000256" key="1">
    <source>
        <dbReference type="ARBA" id="ARBA00000085"/>
    </source>
</evidence>
<dbReference type="PROSITE" id="PS50885">
    <property type="entry name" value="HAMP"/>
    <property type="match status" value="1"/>
</dbReference>
<dbReference type="SMART" id="SM00387">
    <property type="entry name" value="HATPase_c"/>
    <property type="match status" value="1"/>
</dbReference>
<evidence type="ECO:0000256" key="12">
    <source>
        <dbReference type="SAM" id="SignalP"/>
    </source>
</evidence>
<dbReference type="Gene3D" id="6.10.340.10">
    <property type="match status" value="1"/>
</dbReference>
<dbReference type="EMBL" id="JBIAHM010000008">
    <property type="protein sequence ID" value="MFE9601654.1"/>
    <property type="molecule type" value="Genomic_DNA"/>
</dbReference>
<dbReference type="CDD" id="cd00082">
    <property type="entry name" value="HisKA"/>
    <property type="match status" value="1"/>
</dbReference>
<comment type="caution">
    <text evidence="15">The sequence shown here is derived from an EMBL/GenBank/DDBJ whole genome shotgun (WGS) entry which is preliminary data.</text>
</comment>
<dbReference type="CDD" id="cd00075">
    <property type="entry name" value="HATPase"/>
    <property type="match status" value="1"/>
</dbReference>
<gene>
    <name evidence="15" type="ORF">ACFYNQ_24190</name>
</gene>
<evidence type="ECO:0000259" key="14">
    <source>
        <dbReference type="PROSITE" id="PS50885"/>
    </source>
</evidence>
<evidence type="ECO:0000256" key="9">
    <source>
        <dbReference type="ARBA" id="ARBA00023012"/>
    </source>
</evidence>
<evidence type="ECO:0000256" key="10">
    <source>
        <dbReference type="ARBA" id="ARBA00023136"/>
    </source>
</evidence>
<dbReference type="SMART" id="SM00304">
    <property type="entry name" value="HAMP"/>
    <property type="match status" value="1"/>
</dbReference>
<feature type="chain" id="PRO_5045222995" description="histidine kinase" evidence="12">
    <location>
        <begin position="19"/>
        <end position="428"/>
    </location>
</feature>
<dbReference type="GO" id="GO:0016301">
    <property type="term" value="F:kinase activity"/>
    <property type="evidence" value="ECO:0007669"/>
    <property type="project" value="UniProtKB-KW"/>
</dbReference>
<dbReference type="InterPro" id="IPR036097">
    <property type="entry name" value="HisK_dim/P_sf"/>
</dbReference>
<feature type="signal peptide" evidence="12">
    <location>
        <begin position="1"/>
        <end position="18"/>
    </location>
</feature>
<dbReference type="Proteomes" id="UP001601303">
    <property type="component" value="Unassembled WGS sequence"/>
</dbReference>
<evidence type="ECO:0000256" key="4">
    <source>
        <dbReference type="ARBA" id="ARBA00022553"/>
    </source>
</evidence>
<feature type="transmembrane region" description="Helical" evidence="11">
    <location>
        <begin position="112"/>
        <end position="134"/>
    </location>
</feature>
<feature type="domain" description="Histidine kinase" evidence="13">
    <location>
        <begin position="201"/>
        <end position="412"/>
    </location>
</feature>
<dbReference type="InterPro" id="IPR003594">
    <property type="entry name" value="HATPase_dom"/>
</dbReference>
<comment type="subcellular location">
    <subcellularLocation>
        <location evidence="2">Cell membrane</location>
    </subcellularLocation>
</comment>
<evidence type="ECO:0000256" key="7">
    <source>
        <dbReference type="ARBA" id="ARBA00022777"/>
    </source>
</evidence>
<dbReference type="SUPFAM" id="SSF55874">
    <property type="entry name" value="ATPase domain of HSP90 chaperone/DNA topoisomerase II/histidine kinase"/>
    <property type="match status" value="1"/>
</dbReference>
<dbReference type="SUPFAM" id="SSF47384">
    <property type="entry name" value="Homodimeric domain of signal transducing histidine kinase"/>
    <property type="match status" value="1"/>
</dbReference>
<dbReference type="SMART" id="SM00388">
    <property type="entry name" value="HisKA"/>
    <property type="match status" value="1"/>
</dbReference>
<evidence type="ECO:0000256" key="6">
    <source>
        <dbReference type="ARBA" id="ARBA00022692"/>
    </source>
</evidence>
<keyword evidence="16" id="KW-1185">Reference proteome</keyword>
<dbReference type="InterPro" id="IPR005467">
    <property type="entry name" value="His_kinase_dom"/>
</dbReference>
<accession>A0ABW6M682</accession>
<dbReference type="CDD" id="cd06225">
    <property type="entry name" value="HAMP"/>
    <property type="match status" value="1"/>
</dbReference>
<keyword evidence="12" id="KW-0732">Signal</keyword>
<dbReference type="PRINTS" id="PR00344">
    <property type="entry name" value="BCTRLSENSOR"/>
</dbReference>
<dbReference type="RefSeq" id="WP_388109040.1">
    <property type="nucleotide sequence ID" value="NZ_JBIAHM010000008.1"/>
</dbReference>
<dbReference type="PANTHER" id="PTHR45436:SF5">
    <property type="entry name" value="SENSOR HISTIDINE KINASE TRCS"/>
    <property type="match status" value="1"/>
</dbReference>
<evidence type="ECO:0000259" key="13">
    <source>
        <dbReference type="PROSITE" id="PS50109"/>
    </source>
</evidence>
<evidence type="ECO:0000313" key="16">
    <source>
        <dbReference type="Proteomes" id="UP001601303"/>
    </source>
</evidence>
<proteinExistence type="predicted"/>
<evidence type="ECO:0000313" key="15">
    <source>
        <dbReference type="EMBL" id="MFE9601654.1"/>
    </source>
</evidence>
<dbReference type="SUPFAM" id="SSF158472">
    <property type="entry name" value="HAMP domain-like"/>
    <property type="match status" value="1"/>
</dbReference>
<keyword evidence="6 11" id="KW-0812">Transmembrane</keyword>
<reference evidence="15 16" key="1">
    <citation type="submission" date="2024-10" db="EMBL/GenBank/DDBJ databases">
        <title>The Natural Products Discovery Center: Release of the First 8490 Sequenced Strains for Exploring Actinobacteria Biosynthetic Diversity.</title>
        <authorList>
            <person name="Kalkreuter E."/>
            <person name="Kautsar S.A."/>
            <person name="Yang D."/>
            <person name="Bader C.D."/>
            <person name="Teijaro C.N."/>
            <person name="Fluegel L."/>
            <person name="Davis C.M."/>
            <person name="Simpson J.R."/>
            <person name="Lauterbach L."/>
            <person name="Steele A.D."/>
            <person name="Gui C."/>
            <person name="Meng S."/>
            <person name="Li G."/>
            <person name="Viehrig K."/>
            <person name="Ye F."/>
            <person name="Su P."/>
            <person name="Kiefer A.F."/>
            <person name="Nichols A."/>
            <person name="Cepeda A.J."/>
            <person name="Yan W."/>
            <person name="Fan B."/>
            <person name="Jiang Y."/>
            <person name="Adhikari A."/>
            <person name="Zheng C.-J."/>
            <person name="Schuster L."/>
            <person name="Cowan T.M."/>
            <person name="Smanski M.J."/>
            <person name="Chevrette M.G."/>
            <person name="De Carvalho L.P.S."/>
            <person name="Shen B."/>
        </authorList>
    </citation>
    <scope>NUCLEOTIDE SEQUENCE [LARGE SCALE GENOMIC DNA]</scope>
    <source>
        <strain evidence="15 16">NPDC006488</strain>
    </source>
</reference>
<name>A0ABW6M682_9ACTN</name>
<dbReference type="InterPro" id="IPR036890">
    <property type="entry name" value="HATPase_C_sf"/>
</dbReference>
<dbReference type="InterPro" id="IPR004358">
    <property type="entry name" value="Sig_transdc_His_kin-like_C"/>
</dbReference>
<dbReference type="Pfam" id="PF00512">
    <property type="entry name" value="HisKA"/>
    <property type="match status" value="1"/>
</dbReference>
<keyword evidence="7 15" id="KW-0418">Kinase</keyword>
<keyword evidence="9" id="KW-0902">Two-component regulatory system</keyword>
<organism evidence="15 16">
    <name type="scientific">Streptomyces hokutonensis</name>
    <dbReference type="NCBI Taxonomy" id="1306990"/>
    <lineage>
        <taxon>Bacteria</taxon>
        <taxon>Bacillati</taxon>
        <taxon>Actinomycetota</taxon>
        <taxon>Actinomycetes</taxon>
        <taxon>Kitasatosporales</taxon>
        <taxon>Streptomycetaceae</taxon>
        <taxon>Streptomyces</taxon>
    </lineage>
</organism>
<protein>
    <recommendedName>
        <fullName evidence="3">histidine kinase</fullName>
        <ecNumber evidence="3">2.7.13.3</ecNumber>
    </recommendedName>
</protein>
<dbReference type="EC" id="2.7.13.3" evidence="3"/>
<feature type="domain" description="HAMP" evidence="14">
    <location>
        <begin position="140"/>
        <end position="193"/>
    </location>
</feature>
<dbReference type="InterPro" id="IPR003660">
    <property type="entry name" value="HAMP_dom"/>
</dbReference>
<evidence type="ECO:0000256" key="3">
    <source>
        <dbReference type="ARBA" id="ARBA00012438"/>
    </source>
</evidence>
<evidence type="ECO:0000256" key="2">
    <source>
        <dbReference type="ARBA" id="ARBA00004236"/>
    </source>
</evidence>
<dbReference type="Pfam" id="PF00672">
    <property type="entry name" value="HAMP"/>
    <property type="match status" value="1"/>
</dbReference>
<dbReference type="InterPro" id="IPR050428">
    <property type="entry name" value="TCS_sensor_his_kinase"/>
</dbReference>
<evidence type="ECO:0000256" key="11">
    <source>
        <dbReference type="SAM" id="Phobius"/>
    </source>
</evidence>
<keyword evidence="5" id="KW-0808">Transferase</keyword>
<dbReference type="PROSITE" id="PS50109">
    <property type="entry name" value="HIS_KIN"/>
    <property type="match status" value="1"/>
</dbReference>
<dbReference type="Gene3D" id="3.30.565.10">
    <property type="entry name" value="Histidine kinase-like ATPase, C-terminal domain"/>
    <property type="match status" value="1"/>
</dbReference>
<keyword evidence="8 11" id="KW-1133">Transmembrane helix</keyword>
<keyword evidence="10 11" id="KW-0472">Membrane</keyword>
<dbReference type="Pfam" id="PF02518">
    <property type="entry name" value="HATPase_c"/>
    <property type="match status" value="1"/>
</dbReference>
<dbReference type="InterPro" id="IPR003661">
    <property type="entry name" value="HisK_dim/P_dom"/>
</dbReference>
<comment type="catalytic activity">
    <reaction evidence="1">
        <text>ATP + protein L-histidine = ADP + protein N-phospho-L-histidine.</text>
        <dbReference type="EC" id="2.7.13.3"/>
    </reaction>
</comment>
<dbReference type="PANTHER" id="PTHR45436">
    <property type="entry name" value="SENSOR HISTIDINE KINASE YKOH"/>
    <property type="match status" value="1"/>
</dbReference>